<dbReference type="InParanoid" id="B6II17"/>
<proteinExistence type="predicted"/>
<evidence type="ECO:0000313" key="3">
    <source>
        <dbReference type="Proteomes" id="UP000008549"/>
    </source>
</evidence>
<sequence>MPLVAVSFQDQLHSTKSSRERNKEPHLDFLQKLFQWMPEFRITAKRRNEAPILCHSP</sequence>
<dbReference type="RefSeq" id="XP_045099110.1">
    <property type="nucleotide sequence ID" value="XM_045239918.1"/>
</dbReference>
<feature type="region of interest" description="Disordered" evidence="1">
    <location>
        <begin position="1"/>
        <end position="24"/>
    </location>
</feature>
<gene>
    <name evidence="2 4" type="ORF">CBG27780</name>
    <name evidence="2" type="ORF">CBG_27780</name>
</gene>
<dbReference type="KEGG" id="cbr:CBG_27780"/>
<dbReference type="AlphaFoldDB" id="B6II17"/>
<protein>
    <submittedName>
        <fullName evidence="2">Protein CBG27780</fullName>
    </submittedName>
</protein>
<dbReference type="Proteomes" id="UP000008549">
    <property type="component" value="Unassembled WGS sequence"/>
</dbReference>
<dbReference type="WormBase" id="CBG27780">
    <property type="protein sequence ID" value="CBP40815"/>
    <property type="gene ID" value="WBGene00089194"/>
</dbReference>
<reference evidence="2 3" key="1">
    <citation type="journal article" date="2003" name="PLoS Biol.">
        <title>The genome sequence of Caenorhabditis briggsae: a platform for comparative genomics.</title>
        <authorList>
            <person name="Stein L.D."/>
            <person name="Bao Z."/>
            <person name="Blasiar D."/>
            <person name="Blumenthal T."/>
            <person name="Brent M.R."/>
            <person name="Chen N."/>
            <person name="Chinwalla A."/>
            <person name="Clarke L."/>
            <person name="Clee C."/>
            <person name="Coghlan A."/>
            <person name="Coulson A."/>
            <person name="D'Eustachio P."/>
            <person name="Fitch D.H."/>
            <person name="Fulton L.A."/>
            <person name="Fulton R.E."/>
            <person name="Griffiths-Jones S."/>
            <person name="Harris T.W."/>
            <person name="Hillier L.W."/>
            <person name="Kamath R."/>
            <person name="Kuwabara P.E."/>
            <person name="Mardis E.R."/>
            <person name="Marra M.A."/>
            <person name="Miner T.L."/>
            <person name="Minx P."/>
            <person name="Mullikin J.C."/>
            <person name="Plumb R.W."/>
            <person name="Rogers J."/>
            <person name="Schein J.E."/>
            <person name="Sohrmann M."/>
            <person name="Spieth J."/>
            <person name="Stajich J.E."/>
            <person name="Wei C."/>
            <person name="Willey D."/>
            <person name="Wilson R.K."/>
            <person name="Durbin R."/>
            <person name="Waterston R.H."/>
        </authorList>
    </citation>
    <scope>NUCLEOTIDE SEQUENCE [LARGE SCALE GENOMIC DNA]</scope>
    <source>
        <strain evidence="2 3">AF16</strain>
    </source>
</reference>
<dbReference type="CTD" id="68919229"/>
<evidence type="ECO:0000313" key="4">
    <source>
        <dbReference type="WormBase" id="CBG27780"/>
    </source>
</evidence>
<evidence type="ECO:0000313" key="2">
    <source>
        <dbReference type="EMBL" id="CAR99547.1"/>
    </source>
</evidence>
<keyword evidence="3" id="KW-1185">Reference proteome</keyword>
<reference evidence="2 3" key="2">
    <citation type="journal article" date="2011" name="PLoS Genet.">
        <title>Caenorhabditis briggsae recombinant inbred line genotypes reveal inter-strain incompatibility and the evolution of recombination.</title>
        <authorList>
            <person name="Ross J.A."/>
            <person name="Koboldt D.C."/>
            <person name="Staisch J.E."/>
            <person name="Chamberlin H.M."/>
            <person name="Gupta B.P."/>
            <person name="Miller R.D."/>
            <person name="Baird S.E."/>
            <person name="Haag E.S."/>
        </authorList>
    </citation>
    <scope>NUCLEOTIDE SEQUENCE [LARGE SCALE GENOMIC DNA]</scope>
    <source>
        <strain evidence="2 3">AF16</strain>
    </source>
</reference>
<organism evidence="2 3">
    <name type="scientific">Caenorhabditis briggsae</name>
    <dbReference type="NCBI Taxonomy" id="6238"/>
    <lineage>
        <taxon>Eukaryota</taxon>
        <taxon>Metazoa</taxon>
        <taxon>Ecdysozoa</taxon>
        <taxon>Nematoda</taxon>
        <taxon>Chromadorea</taxon>
        <taxon>Rhabditida</taxon>
        <taxon>Rhabditina</taxon>
        <taxon>Rhabditomorpha</taxon>
        <taxon>Rhabditoidea</taxon>
        <taxon>Rhabditidae</taxon>
        <taxon>Peloderinae</taxon>
        <taxon>Caenorhabditis</taxon>
    </lineage>
</organism>
<accession>B6II17</accession>
<dbReference type="EMBL" id="HE601482">
    <property type="protein sequence ID" value="CAR99547.1"/>
    <property type="molecule type" value="Genomic_DNA"/>
</dbReference>
<dbReference type="HOGENOM" id="CLU_2998422_0_0_1"/>
<evidence type="ECO:0000256" key="1">
    <source>
        <dbReference type="SAM" id="MobiDB-lite"/>
    </source>
</evidence>
<name>B6II17_CAEBR</name>
<dbReference type="GeneID" id="68919229"/>